<evidence type="ECO:0000256" key="2">
    <source>
        <dbReference type="ARBA" id="ARBA00022801"/>
    </source>
</evidence>
<dbReference type="InterPro" id="IPR017853">
    <property type="entry name" value="GH"/>
</dbReference>
<dbReference type="InterPro" id="IPR036962">
    <property type="entry name" value="Glyco_hydro_3_N_sf"/>
</dbReference>
<protein>
    <recommendedName>
        <fullName evidence="4">Glycoside hydrolase family 3 N-terminal domain-containing protein</fullName>
    </recommendedName>
</protein>
<accession>X1P9V9</accession>
<evidence type="ECO:0000313" key="5">
    <source>
        <dbReference type="EMBL" id="GAI27709.1"/>
    </source>
</evidence>
<evidence type="ECO:0000256" key="3">
    <source>
        <dbReference type="ARBA" id="ARBA00023295"/>
    </source>
</evidence>
<dbReference type="Pfam" id="PF00933">
    <property type="entry name" value="Glyco_hydro_3"/>
    <property type="match status" value="1"/>
</dbReference>
<reference evidence="5" key="1">
    <citation type="journal article" date="2014" name="Front. Microbiol.">
        <title>High frequency of phylogenetically diverse reductive dehalogenase-homologous genes in deep subseafloor sedimentary metagenomes.</title>
        <authorList>
            <person name="Kawai M."/>
            <person name="Futagami T."/>
            <person name="Toyoda A."/>
            <person name="Takaki Y."/>
            <person name="Nishi S."/>
            <person name="Hori S."/>
            <person name="Arai W."/>
            <person name="Tsubouchi T."/>
            <person name="Morono Y."/>
            <person name="Uchiyama I."/>
            <person name="Ito T."/>
            <person name="Fujiyama A."/>
            <person name="Inagaki F."/>
            <person name="Takami H."/>
        </authorList>
    </citation>
    <scope>NUCLEOTIDE SEQUENCE</scope>
    <source>
        <strain evidence="5">Expedition CK06-06</strain>
    </source>
</reference>
<dbReference type="GO" id="GO:0005975">
    <property type="term" value="P:carbohydrate metabolic process"/>
    <property type="evidence" value="ECO:0007669"/>
    <property type="project" value="InterPro"/>
</dbReference>
<dbReference type="AlphaFoldDB" id="X1P9V9"/>
<keyword evidence="3" id="KW-0326">Glycosidase</keyword>
<dbReference type="SUPFAM" id="SSF51445">
    <property type="entry name" value="(Trans)glycosidases"/>
    <property type="match status" value="1"/>
</dbReference>
<dbReference type="InterPro" id="IPR001764">
    <property type="entry name" value="Glyco_hydro_3_N"/>
</dbReference>
<feature type="domain" description="Glycoside hydrolase family 3 N-terminal" evidence="4">
    <location>
        <begin position="1"/>
        <end position="264"/>
    </location>
</feature>
<comment type="caution">
    <text evidence="5">The sequence shown here is derived from an EMBL/GenBank/DDBJ whole genome shotgun (WGS) entry which is preliminary data.</text>
</comment>
<dbReference type="InterPro" id="IPR050226">
    <property type="entry name" value="NagZ_Beta-hexosaminidase"/>
</dbReference>
<dbReference type="EMBL" id="BARV01015173">
    <property type="protein sequence ID" value="GAI27709.1"/>
    <property type="molecule type" value="Genomic_DNA"/>
</dbReference>
<organism evidence="5">
    <name type="scientific">marine sediment metagenome</name>
    <dbReference type="NCBI Taxonomy" id="412755"/>
    <lineage>
        <taxon>unclassified sequences</taxon>
        <taxon>metagenomes</taxon>
        <taxon>ecological metagenomes</taxon>
    </lineage>
</organism>
<gene>
    <name evidence="5" type="ORF">S06H3_26272</name>
</gene>
<sequence length="271" mass="30436">LFIAIDAEGGYVNRLKAEYGFIQIESPEVLGESDPQNTFLEASNLGMELNSLGFNLNFAPVVDVNINKDNPVIGSLERSFSDDPVKVYEHAGYFIDAMHKYNIITAIKHFPGHGSSTEDSHLGLVDITDTYNEEVELFPYRKLIEDGKTDIIMTAHIMNTNIDPDNPATLSSIFLKDILRDRLNYESVIVLDDMQMGAIAAHFGFEEAIIKAINAGCDLLIFSNNNQEYDDDIAQKAVEVIKKAIKEGKITEEEISNSYNRIKELKEKYDM</sequence>
<comment type="similarity">
    <text evidence="1">Belongs to the glycosyl hydrolase 3 family.</text>
</comment>
<dbReference type="GO" id="GO:0004553">
    <property type="term" value="F:hydrolase activity, hydrolyzing O-glycosyl compounds"/>
    <property type="evidence" value="ECO:0007669"/>
    <property type="project" value="InterPro"/>
</dbReference>
<evidence type="ECO:0000256" key="1">
    <source>
        <dbReference type="ARBA" id="ARBA00005336"/>
    </source>
</evidence>
<keyword evidence="2" id="KW-0378">Hydrolase</keyword>
<proteinExistence type="inferred from homology"/>
<name>X1P9V9_9ZZZZ</name>
<dbReference type="GO" id="GO:0009254">
    <property type="term" value="P:peptidoglycan turnover"/>
    <property type="evidence" value="ECO:0007669"/>
    <property type="project" value="TreeGrafter"/>
</dbReference>
<evidence type="ECO:0000259" key="4">
    <source>
        <dbReference type="Pfam" id="PF00933"/>
    </source>
</evidence>
<feature type="non-terminal residue" evidence="5">
    <location>
        <position position="1"/>
    </location>
</feature>
<dbReference type="PANTHER" id="PTHR30480:SF16">
    <property type="entry name" value="GLYCOSIDE HYDROLASE FAMILY 3 DOMAIN PROTEIN"/>
    <property type="match status" value="1"/>
</dbReference>
<dbReference type="Gene3D" id="3.20.20.300">
    <property type="entry name" value="Glycoside hydrolase, family 3, N-terminal domain"/>
    <property type="match status" value="1"/>
</dbReference>
<dbReference type="PANTHER" id="PTHR30480">
    <property type="entry name" value="BETA-HEXOSAMINIDASE-RELATED"/>
    <property type="match status" value="1"/>
</dbReference>